<proteinExistence type="predicted"/>
<comment type="caution">
    <text evidence="1">The sequence shown here is derived from an EMBL/GenBank/DDBJ whole genome shotgun (WGS) entry which is preliminary data.</text>
</comment>
<dbReference type="STRING" id="404433.BTW07_00965"/>
<gene>
    <name evidence="1" type="ORF">BTW07_00965</name>
</gene>
<protein>
    <recommendedName>
        <fullName evidence="3">Sel1 repeat family protein</fullName>
    </recommendedName>
</protein>
<evidence type="ECO:0008006" key="3">
    <source>
        <dbReference type="Google" id="ProtNLM"/>
    </source>
</evidence>
<dbReference type="SMART" id="SM00671">
    <property type="entry name" value="SEL1"/>
    <property type="match status" value="2"/>
</dbReference>
<dbReference type="AlphaFoldDB" id="A0A1Q8SXC8"/>
<accession>A0A1Q8SXC8</accession>
<name>A0A1Q8SXC8_9GAMM</name>
<dbReference type="Pfam" id="PF08238">
    <property type="entry name" value="Sel1"/>
    <property type="match status" value="3"/>
</dbReference>
<dbReference type="Gene3D" id="1.25.40.10">
    <property type="entry name" value="Tetratricopeptide repeat domain"/>
    <property type="match status" value="1"/>
</dbReference>
<dbReference type="Proteomes" id="UP000186878">
    <property type="component" value="Unassembled WGS sequence"/>
</dbReference>
<keyword evidence="2" id="KW-1185">Reference proteome</keyword>
<sequence>MPQTFSFFTRFEFQLATQLSHTRWMTGSPGKQRFMLRWFKRCADAGHVPARSLYGRVLMHRGISPRDKSTGARYVLQAAQQGDSHAQYQAGRIYELGCSQYQPNVHHAVTWYARSGENGHLQAAQRLADAYRRGELGLPHDPVRADEWQRWAHNLAADGPNGETPAALATH</sequence>
<evidence type="ECO:0000313" key="1">
    <source>
        <dbReference type="EMBL" id="OLO06099.1"/>
    </source>
</evidence>
<dbReference type="EMBL" id="MSDO01000001">
    <property type="protein sequence ID" value="OLO06099.1"/>
    <property type="molecule type" value="Genomic_DNA"/>
</dbReference>
<dbReference type="PANTHER" id="PTHR11102">
    <property type="entry name" value="SEL-1-LIKE PROTEIN"/>
    <property type="match status" value="1"/>
</dbReference>
<dbReference type="InterPro" id="IPR006597">
    <property type="entry name" value="Sel1-like"/>
</dbReference>
<dbReference type="SUPFAM" id="SSF81901">
    <property type="entry name" value="HCP-like"/>
    <property type="match status" value="1"/>
</dbReference>
<dbReference type="PANTHER" id="PTHR11102:SF160">
    <property type="entry name" value="ERAD-ASSOCIATED E3 UBIQUITIN-PROTEIN LIGASE COMPONENT HRD3"/>
    <property type="match status" value="1"/>
</dbReference>
<dbReference type="InterPro" id="IPR050767">
    <property type="entry name" value="Sel1_AlgK"/>
</dbReference>
<evidence type="ECO:0000313" key="2">
    <source>
        <dbReference type="Proteomes" id="UP000186878"/>
    </source>
</evidence>
<dbReference type="RefSeq" id="WP_075568269.1">
    <property type="nucleotide sequence ID" value="NZ_MSDO01000001.1"/>
</dbReference>
<reference evidence="1 2" key="1">
    <citation type="submission" date="2016-12" db="EMBL/GenBank/DDBJ databases">
        <title>Draft genome sequences of strains Salinicola socius SMB35, Salinicola sp. MH3R3-1 and Chromohalobacter sp. SMB17 from the Verkhnekamsk potash mining region of Russia.</title>
        <authorList>
            <person name="Mavrodi D.V."/>
            <person name="Olsson B.E."/>
            <person name="Korsakova E.S."/>
            <person name="Pyankova A."/>
            <person name="Mavrodi O.V."/>
            <person name="Plotnikova E.G."/>
        </authorList>
    </citation>
    <scope>NUCLEOTIDE SEQUENCE [LARGE SCALE GENOMIC DNA]</scope>
    <source>
        <strain evidence="1 2">SMB35</strain>
    </source>
</reference>
<dbReference type="OrthoDB" id="7024154at2"/>
<dbReference type="InterPro" id="IPR011990">
    <property type="entry name" value="TPR-like_helical_dom_sf"/>
</dbReference>
<organism evidence="1 2">
    <name type="scientific">Salinicola socius</name>
    <dbReference type="NCBI Taxonomy" id="404433"/>
    <lineage>
        <taxon>Bacteria</taxon>
        <taxon>Pseudomonadati</taxon>
        <taxon>Pseudomonadota</taxon>
        <taxon>Gammaproteobacteria</taxon>
        <taxon>Oceanospirillales</taxon>
        <taxon>Halomonadaceae</taxon>
        <taxon>Salinicola</taxon>
    </lineage>
</organism>